<evidence type="ECO:0000256" key="2">
    <source>
        <dbReference type="SAM" id="MobiDB-lite"/>
    </source>
</evidence>
<evidence type="ECO:0000313" key="5">
    <source>
        <dbReference type="Proteomes" id="UP001632038"/>
    </source>
</evidence>
<evidence type="ECO:0000259" key="3">
    <source>
        <dbReference type="PROSITE" id="PS50102"/>
    </source>
</evidence>
<accession>A0ABD3E668</accession>
<feature type="region of interest" description="Disordered" evidence="2">
    <location>
        <begin position="1"/>
        <end position="61"/>
    </location>
</feature>
<reference evidence="5" key="1">
    <citation type="journal article" date="2024" name="IScience">
        <title>Strigolactones Initiate the Formation of Haustorium-like Structures in Castilleja.</title>
        <authorList>
            <person name="Buerger M."/>
            <person name="Peterson D."/>
            <person name="Chory J."/>
        </authorList>
    </citation>
    <scope>NUCLEOTIDE SEQUENCE [LARGE SCALE GENOMIC DNA]</scope>
</reference>
<dbReference type="InterPro" id="IPR035979">
    <property type="entry name" value="RBD_domain_sf"/>
</dbReference>
<sequence length="202" mass="21621">MEPAPPSDPNIDQASNCPSASAATTQSQTETPAIPPPSQAPSTSADPSPAIPPPAQAPDISESISRLTDVEARAILARAYKNHPGVRDLFHQATNTTEAEFREEALSVERRRVIVHNTPAGTRLSDLEACFGIFGPIIDAQIRLTQFHTVAFVLFAHPECAALAVQVPIANVNGADVQIHPGTDSCELCRIGQFEFYFNLIG</sequence>
<dbReference type="PROSITE" id="PS50102">
    <property type="entry name" value="RRM"/>
    <property type="match status" value="1"/>
</dbReference>
<gene>
    <name evidence="4" type="ORF">CASFOL_004982</name>
</gene>
<dbReference type="AlphaFoldDB" id="A0ABD3E668"/>
<keyword evidence="1" id="KW-0694">RNA-binding</keyword>
<evidence type="ECO:0000256" key="1">
    <source>
        <dbReference type="PROSITE-ProRule" id="PRU00176"/>
    </source>
</evidence>
<feature type="domain" description="RRM" evidence="3">
    <location>
        <begin position="111"/>
        <end position="184"/>
    </location>
</feature>
<proteinExistence type="predicted"/>
<organism evidence="4 5">
    <name type="scientific">Castilleja foliolosa</name>
    <dbReference type="NCBI Taxonomy" id="1961234"/>
    <lineage>
        <taxon>Eukaryota</taxon>
        <taxon>Viridiplantae</taxon>
        <taxon>Streptophyta</taxon>
        <taxon>Embryophyta</taxon>
        <taxon>Tracheophyta</taxon>
        <taxon>Spermatophyta</taxon>
        <taxon>Magnoliopsida</taxon>
        <taxon>eudicotyledons</taxon>
        <taxon>Gunneridae</taxon>
        <taxon>Pentapetalae</taxon>
        <taxon>asterids</taxon>
        <taxon>lamiids</taxon>
        <taxon>Lamiales</taxon>
        <taxon>Orobanchaceae</taxon>
        <taxon>Pedicularideae</taxon>
        <taxon>Castillejinae</taxon>
        <taxon>Castilleja</taxon>
    </lineage>
</organism>
<dbReference type="Pfam" id="PF00076">
    <property type="entry name" value="RRM_1"/>
    <property type="match status" value="1"/>
</dbReference>
<feature type="compositionally biased region" description="Low complexity" evidence="2">
    <location>
        <begin position="19"/>
        <end position="32"/>
    </location>
</feature>
<protein>
    <recommendedName>
        <fullName evidence="3">RRM domain-containing protein</fullName>
    </recommendedName>
</protein>
<name>A0ABD3E668_9LAMI</name>
<dbReference type="SUPFAM" id="SSF54928">
    <property type="entry name" value="RNA-binding domain, RBD"/>
    <property type="match status" value="1"/>
</dbReference>
<dbReference type="GO" id="GO:0003723">
    <property type="term" value="F:RNA binding"/>
    <property type="evidence" value="ECO:0007669"/>
    <property type="project" value="UniProtKB-UniRule"/>
</dbReference>
<evidence type="ECO:0000313" key="4">
    <source>
        <dbReference type="EMBL" id="KAL3648579.1"/>
    </source>
</evidence>
<dbReference type="InterPro" id="IPR000504">
    <property type="entry name" value="RRM_dom"/>
</dbReference>
<dbReference type="Gene3D" id="3.30.70.330">
    <property type="match status" value="1"/>
</dbReference>
<keyword evidence="5" id="KW-1185">Reference proteome</keyword>
<dbReference type="Proteomes" id="UP001632038">
    <property type="component" value="Unassembled WGS sequence"/>
</dbReference>
<dbReference type="InterPro" id="IPR012677">
    <property type="entry name" value="Nucleotide-bd_a/b_plait_sf"/>
</dbReference>
<dbReference type="EMBL" id="JAVIJP010000007">
    <property type="protein sequence ID" value="KAL3648579.1"/>
    <property type="molecule type" value="Genomic_DNA"/>
</dbReference>
<comment type="caution">
    <text evidence="4">The sequence shown here is derived from an EMBL/GenBank/DDBJ whole genome shotgun (WGS) entry which is preliminary data.</text>
</comment>